<dbReference type="STRING" id="760011.Spico_0420"/>
<dbReference type="PANTHER" id="PTHR11946">
    <property type="entry name" value="VALYL-TRNA SYNTHETASES"/>
    <property type="match status" value="1"/>
</dbReference>
<dbReference type="AlphaFoldDB" id="F4GIE1"/>
<keyword evidence="8 11" id="KW-0175">Coiled coil</keyword>
<evidence type="ECO:0000256" key="5">
    <source>
        <dbReference type="ARBA" id="ARBA00022741"/>
    </source>
</evidence>
<dbReference type="NCBIfam" id="NF004349">
    <property type="entry name" value="PRK05729.1"/>
    <property type="match status" value="1"/>
</dbReference>
<comment type="domain">
    <text evidence="11">ValRS has two distinct active sites: one for aminoacylation and one for editing. The misactivated threonine is translocated from the active site to the editing site.</text>
</comment>
<dbReference type="HAMAP" id="MF_02004">
    <property type="entry name" value="Val_tRNA_synth_type1"/>
    <property type="match status" value="1"/>
</dbReference>
<feature type="domain" description="Methionyl/Valyl/Leucyl/Isoleucyl-tRNA synthetase anticodon-binding" evidence="13">
    <location>
        <begin position="604"/>
        <end position="751"/>
    </location>
</feature>
<evidence type="ECO:0000256" key="9">
    <source>
        <dbReference type="ARBA" id="ARBA00023146"/>
    </source>
</evidence>
<organism evidence="14 15">
    <name type="scientific">Parasphaerochaeta coccoides (strain ATCC BAA-1237 / DSM 17374 / SPN1)</name>
    <name type="common">Sphaerochaeta coccoides</name>
    <dbReference type="NCBI Taxonomy" id="760011"/>
    <lineage>
        <taxon>Bacteria</taxon>
        <taxon>Pseudomonadati</taxon>
        <taxon>Spirochaetota</taxon>
        <taxon>Spirochaetia</taxon>
        <taxon>Spirochaetales</taxon>
        <taxon>Sphaerochaetaceae</taxon>
        <taxon>Parasphaerochaeta</taxon>
    </lineage>
</organism>
<dbReference type="Pfam" id="PF08264">
    <property type="entry name" value="Anticodon_1"/>
    <property type="match status" value="1"/>
</dbReference>
<accession>F4GIE1</accession>
<name>F4GIE1_PARC1</name>
<dbReference type="Pfam" id="PF00133">
    <property type="entry name" value="tRNA-synt_1"/>
    <property type="match status" value="1"/>
</dbReference>
<dbReference type="SUPFAM" id="SSF47323">
    <property type="entry name" value="Anticodon-binding domain of a subclass of class I aminoacyl-tRNA synthetases"/>
    <property type="match status" value="1"/>
</dbReference>
<dbReference type="Gene3D" id="1.10.287.380">
    <property type="entry name" value="Valyl-tRNA synthetase, C-terminal domain"/>
    <property type="match status" value="1"/>
</dbReference>
<dbReference type="InterPro" id="IPR009080">
    <property type="entry name" value="tRNAsynth_Ia_anticodon-bd"/>
</dbReference>
<dbReference type="EMBL" id="CP002659">
    <property type="protein sequence ID" value="AEC01649.1"/>
    <property type="molecule type" value="Genomic_DNA"/>
</dbReference>
<keyword evidence="9 11" id="KW-0030">Aminoacyl-tRNA synthetase</keyword>
<dbReference type="InterPro" id="IPR037118">
    <property type="entry name" value="Val-tRNA_synth_C_sf"/>
</dbReference>
<evidence type="ECO:0000256" key="11">
    <source>
        <dbReference type="HAMAP-Rule" id="MF_02004"/>
    </source>
</evidence>
<dbReference type="CDD" id="cd07962">
    <property type="entry name" value="Anticodon_Ia_Val"/>
    <property type="match status" value="1"/>
</dbReference>
<evidence type="ECO:0000256" key="10">
    <source>
        <dbReference type="ARBA" id="ARBA00047552"/>
    </source>
</evidence>
<comment type="domain">
    <text evidence="11">The C-terminal coiled-coil domain is crucial for aminoacylation activity.</text>
</comment>
<dbReference type="GO" id="GO:0002161">
    <property type="term" value="F:aminoacyl-tRNA deacylase activity"/>
    <property type="evidence" value="ECO:0007669"/>
    <property type="project" value="InterPro"/>
</dbReference>
<dbReference type="GO" id="GO:0006438">
    <property type="term" value="P:valyl-tRNA aminoacylation"/>
    <property type="evidence" value="ECO:0007669"/>
    <property type="project" value="UniProtKB-UniRule"/>
</dbReference>
<evidence type="ECO:0000256" key="4">
    <source>
        <dbReference type="ARBA" id="ARBA00022598"/>
    </source>
</evidence>
<dbReference type="eggNOG" id="COG0525">
    <property type="taxonomic scope" value="Bacteria"/>
</dbReference>
<evidence type="ECO:0000256" key="1">
    <source>
        <dbReference type="ARBA" id="ARBA00004496"/>
    </source>
</evidence>
<dbReference type="PRINTS" id="PR00986">
    <property type="entry name" value="TRNASYNTHVAL"/>
</dbReference>
<dbReference type="GO" id="GO:0004832">
    <property type="term" value="F:valine-tRNA ligase activity"/>
    <property type="evidence" value="ECO:0007669"/>
    <property type="project" value="UniProtKB-UniRule"/>
</dbReference>
<dbReference type="InterPro" id="IPR013155">
    <property type="entry name" value="M/V/L/I-tRNA-synth_anticd-bd"/>
</dbReference>
<dbReference type="Gene3D" id="3.90.740.10">
    <property type="entry name" value="Valyl/Leucyl/Isoleucyl-tRNA synthetase, editing domain"/>
    <property type="match status" value="1"/>
</dbReference>
<reference evidence="14 15" key="2">
    <citation type="journal article" date="2012" name="Stand. Genomic Sci.">
        <title>Complete genome sequence of the termite hindgut bacterium Spirochaeta coccoides type strain (SPN1(T)), reclassification in the genus Sphaerochaeta as Sphaerochaeta coccoides comb. nov. and emendations of the family Spirochaetaceae and the genus Sphaerochaeta.</title>
        <authorList>
            <person name="Abt B."/>
            <person name="Han C."/>
            <person name="Scheuner C."/>
            <person name="Lu M."/>
            <person name="Lapidus A."/>
            <person name="Nolan M."/>
            <person name="Lucas S."/>
            <person name="Hammon N."/>
            <person name="Deshpande S."/>
            <person name="Cheng J.F."/>
            <person name="Tapia R."/>
            <person name="Goodwin L.A."/>
            <person name="Pitluck S."/>
            <person name="Liolios K."/>
            <person name="Pagani I."/>
            <person name="Ivanova N."/>
            <person name="Mavromatis K."/>
            <person name="Mikhailova N."/>
            <person name="Huntemann M."/>
            <person name="Pati A."/>
            <person name="Chen A."/>
            <person name="Palaniappan K."/>
            <person name="Land M."/>
            <person name="Hauser L."/>
            <person name="Brambilla E.M."/>
            <person name="Rohde M."/>
            <person name="Spring S."/>
            <person name="Gronow S."/>
            <person name="Goker M."/>
            <person name="Woyke T."/>
            <person name="Bristow J."/>
            <person name="Eisen J.A."/>
            <person name="Markowitz V."/>
            <person name="Hugenholtz P."/>
            <person name="Kyrpides N.C."/>
            <person name="Klenk H.P."/>
            <person name="Detter J.C."/>
        </authorList>
    </citation>
    <scope>NUCLEOTIDE SEQUENCE [LARGE SCALE GENOMIC DNA]</scope>
    <source>
        <strain evidence="15">ATCC BAA-1237 / DSM 17374 / SPN1</strain>
    </source>
</reference>
<dbReference type="HOGENOM" id="CLU_001493_0_2_12"/>
<dbReference type="OrthoDB" id="9810365at2"/>
<keyword evidence="3 11" id="KW-0963">Cytoplasm</keyword>
<keyword evidence="15" id="KW-1185">Reference proteome</keyword>
<dbReference type="PANTHER" id="PTHR11946:SF93">
    <property type="entry name" value="VALINE--TRNA LIGASE, CHLOROPLASTIC_MITOCHONDRIAL 2"/>
    <property type="match status" value="1"/>
</dbReference>
<dbReference type="GO" id="GO:0005524">
    <property type="term" value="F:ATP binding"/>
    <property type="evidence" value="ECO:0007669"/>
    <property type="project" value="UniProtKB-UniRule"/>
</dbReference>
<evidence type="ECO:0000256" key="7">
    <source>
        <dbReference type="ARBA" id="ARBA00022917"/>
    </source>
</evidence>
<comment type="caution">
    <text evidence="11">Lacks conserved residue(s) required for the propagation of feature annotation.</text>
</comment>
<dbReference type="KEGG" id="scc:Spico_0420"/>
<feature type="domain" description="Aminoacyl-tRNA synthetase class Ia" evidence="12">
    <location>
        <begin position="13"/>
        <end position="559"/>
    </location>
</feature>
<keyword evidence="5 11" id="KW-0547">Nucleotide-binding</keyword>
<evidence type="ECO:0000313" key="15">
    <source>
        <dbReference type="Proteomes" id="UP000007939"/>
    </source>
</evidence>
<sequence length="879" mass="101632">MDSQFWHKECEEKIYTMWRSKKEFSPQYDKLKETFSMVMPPPNVTGILHMGHALNNSLQDVIVRYHRMKGMAVLWLPGTDHAGIATQNVVERQLNNEGLGRHDIGREKFLERTWLVKENHHNIIKSQLEKMGCSCDWEHERFTMDEGASRAVREAFVTLYEKGLIYKGKYLVNYCYKCGTALSDDEVEYDSIQGKLYHVRYPYADGLGYITVATTRPETMFGDVAVAVHPEDKRYKNIVGTILCIPLTDRKIPIIADSFVDREFGTGMVKITPAHDTNDWECGIRNNLEMVNILNPDGTLNGNCPQKYRGILASDARDIIVKDLEEGGFITEINDHVHDVGHCYRCHTVIEPYLSDQWFVKMKGLAKKALGALKRNDIVFYPRRWENTYCHWLETIRDWCISRQLWWGHRIPVWYCKDCGKVIVSREDPSCCPKCHKTNLLQDNDVLDTWFSSWLWPFSTLGWPDKTADLDNFFPTSTLVSAYDIIFFWISRMIMSSKEFLGKVPFRDIVITGLVRDIKGRKMAKSLGNGIDPNEIIDQYGADAMKFTLCYVTTLGQDLLIEKNLFNLGSRFTNKIWNAARFLLLNLEGRNIRTIDESEYSIMDRWIYGRFNYACQKISYSIENYKFSDAAQCIYSFFWNDFCDWYIESSKQKLLHGTKEEKDKAISILMDMLEASMRLMHPFLSFITEEIYQKLPNHMGDVIVAQYPIFDKTRCYDDAHILVTSLQDVVRTVRVVRNNLQIAPDKKLKVVFRPSEVFLASDLIESEKGFISSLIGASIFIVDKESTQPINGAFPVNGLGYECFVFVREAINVDSEIERLKADTVKAKKALSLVEAKLANQSFIMNARQAAIEKEQAKRKEFLEEIRKNNIHIELLSSF</sequence>
<dbReference type="Gene3D" id="3.40.50.620">
    <property type="entry name" value="HUPs"/>
    <property type="match status" value="3"/>
</dbReference>
<dbReference type="SUPFAM" id="SSF52374">
    <property type="entry name" value="Nucleotidylyl transferase"/>
    <property type="match status" value="1"/>
</dbReference>
<gene>
    <name evidence="11" type="primary">valS</name>
    <name evidence="14" type="ordered locus">Spico_0420</name>
</gene>
<keyword evidence="6 11" id="KW-0067">ATP-binding</keyword>
<keyword evidence="4 11" id="KW-0436">Ligase</keyword>
<dbReference type="RefSeq" id="WP_013739045.1">
    <property type="nucleotide sequence ID" value="NC_015436.1"/>
</dbReference>
<dbReference type="FunFam" id="3.40.50.620:FF:000032">
    <property type="entry name" value="Valine--tRNA ligase"/>
    <property type="match status" value="1"/>
</dbReference>
<dbReference type="InterPro" id="IPR010978">
    <property type="entry name" value="tRNA-bd_arm"/>
</dbReference>
<dbReference type="Gene3D" id="1.10.730.10">
    <property type="entry name" value="Isoleucyl-tRNA Synthetase, Domain 1"/>
    <property type="match status" value="1"/>
</dbReference>
<dbReference type="InterPro" id="IPR009008">
    <property type="entry name" value="Val/Leu/Ile-tRNA-synth_edit"/>
</dbReference>
<evidence type="ECO:0000259" key="12">
    <source>
        <dbReference type="Pfam" id="PF00133"/>
    </source>
</evidence>
<dbReference type="EC" id="6.1.1.9" evidence="11"/>
<dbReference type="InterPro" id="IPR002303">
    <property type="entry name" value="Valyl-tRNA_ligase"/>
</dbReference>
<dbReference type="PROSITE" id="PS00178">
    <property type="entry name" value="AA_TRNA_LIGASE_I"/>
    <property type="match status" value="1"/>
</dbReference>
<comment type="catalytic activity">
    <reaction evidence="10 11">
        <text>tRNA(Val) + L-valine + ATP = L-valyl-tRNA(Val) + AMP + diphosphate</text>
        <dbReference type="Rhea" id="RHEA:10704"/>
        <dbReference type="Rhea" id="RHEA-COMP:9672"/>
        <dbReference type="Rhea" id="RHEA-COMP:9708"/>
        <dbReference type="ChEBI" id="CHEBI:30616"/>
        <dbReference type="ChEBI" id="CHEBI:33019"/>
        <dbReference type="ChEBI" id="CHEBI:57762"/>
        <dbReference type="ChEBI" id="CHEBI:78442"/>
        <dbReference type="ChEBI" id="CHEBI:78537"/>
        <dbReference type="ChEBI" id="CHEBI:456215"/>
        <dbReference type="EC" id="6.1.1.9"/>
    </reaction>
</comment>
<dbReference type="CDD" id="cd00817">
    <property type="entry name" value="ValRS_core"/>
    <property type="match status" value="1"/>
</dbReference>
<dbReference type="InterPro" id="IPR033705">
    <property type="entry name" value="Anticodon_Ia_Val"/>
</dbReference>
<feature type="short sequence motif" description="'HIGH' region" evidence="11">
    <location>
        <begin position="42"/>
        <end position="52"/>
    </location>
</feature>
<proteinExistence type="inferred from homology"/>
<dbReference type="GO" id="GO:0005829">
    <property type="term" value="C:cytosol"/>
    <property type="evidence" value="ECO:0007669"/>
    <property type="project" value="TreeGrafter"/>
</dbReference>
<evidence type="ECO:0000256" key="3">
    <source>
        <dbReference type="ARBA" id="ARBA00022490"/>
    </source>
</evidence>
<dbReference type="InterPro" id="IPR002300">
    <property type="entry name" value="aa-tRNA-synth_Ia"/>
</dbReference>
<dbReference type="FunFam" id="3.40.50.620:FF:000098">
    <property type="entry name" value="Valine--tRNA ligase"/>
    <property type="match status" value="1"/>
</dbReference>
<keyword evidence="7 11" id="KW-0648">Protein biosynthesis</keyword>
<reference evidence="15" key="1">
    <citation type="submission" date="2011-04" db="EMBL/GenBank/DDBJ databases">
        <title>The complete genome of Spirochaeta coccoides DSM 17374.</title>
        <authorList>
            <person name="Lucas S."/>
            <person name="Copeland A."/>
            <person name="Lapidus A."/>
            <person name="Bruce D."/>
            <person name="Goodwin L."/>
            <person name="Pitluck S."/>
            <person name="Peters L."/>
            <person name="Kyrpides N."/>
            <person name="Mavromatis K."/>
            <person name="Pagani I."/>
            <person name="Ivanova N."/>
            <person name="Ovchinnikova G."/>
            <person name="Lu M."/>
            <person name="Detter J.C."/>
            <person name="Tapia R."/>
            <person name="Han C."/>
            <person name="Land M."/>
            <person name="Hauser L."/>
            <person name="Markowitz V."/>
            <person name="Cheng J.-F."/>
            <person name="Hugenholtz P."/>
            <person name="Woyke T."/>
            <person name="Wu D."/>
            <person name="Spring S."/>
            <person name="Schroeder M."/>
            <person name="Brambilla E."/>
            <person name="Klenk H.-P."/>
            <person name="Eisen J.A."/>
        </authorList>
    </citation>
    <scope>NUCLEOTIDE SEQUENCE [LARGE SCALE GENOMIC DNA]</scope>
    <source>
        <strain evidence="15">ATCC BAA-1237 / DSM 17374 / SPN1</strain>
    </source>
</reference>
<dbReference type="InterPro" id="IPR001412">
    <property type="entry name" value="aa-tRNA-synth_I_CS"/>
</dbReference>
<comment type="subcellular location">
    <subcellularLocation>
        <location evidence="1 11">Cytoplasm</location>
    </subcellularLocation>
</comment>
<dbReference type="SUPFAM" id="SSF46589">
    <property type="entry name" value="tRNA-binding arm"/>
    <property type="match status" value="1"/>
</dbReference>
<evidence type="ECO:0000313" key="14">
    <source>
        <dbReference type="EMBL" id="AEC01649.1"/>
    </source>
</evidence>
<comment type="similarity">
    <text evidence="11">Belongs to the class-I aminoacyl-tRNA synthetase family. ValS type 1 subfamily.</text>
</comment>
<evidence type="ECO:0000256" key="8">
    <source>
        <dbReference type="ARBA" id="ARBA00023054"/>
    </source>
</evidence>
<dbReference type="SUPFAM" id="SSF50677">
    <property type="entry name" value="ValRS/IleRS/LeuRS editing domain"/>
    <property type="match status" value="1"/>
</dbReference>
<comment type="function">
    <text evidence="11">Catalyzes the attachment of valine to tRNA(Val). As ValRS can inadvertently accommodate and process structurally similar amino acids such as threonine, to avoid such errors, it has a 'posttransfer' editing activity that hydrolyzes mischarged Thr-tRNA(Val) in a tRNA-dependent manner.</text>
</comment>
<feature type="binding site" evidence="11">
    <location>
        <position position="525"/>
    </location>
    <ligand>
        <name>ATP</name>
        <dbReference type="ChEBI" id="CHEBI:30616"/>
    </ligand>
</feature>
<dbReference type="InterPro" id="IPR014729">
    <property type="entry name" value="Rossmann-like_a/b/a_fold"/>
</dbReference>
<evidence type="ECO:0000259" key="13">
    <source>
        <dbReference type="Pfam" id="PF08264"/>
    </source>
</evidence>
<evidence type="ECO:0000256" key="6">
    <source>
        <dbReference type="ARBA" id="ARBA00022840"/>
    </source>
</evidence>
<comment type="subunit">
    <text evidence="2 11">Monomer.</text>
</comment>
<evidence type="ECO:0000256" key="2">
    <source>
        <dbReference type="ARBA" id="ARBA00011245"/>
    </source>
</evidence>
<dbReference type="NCBIfam" id="TIGR00422">
    <property type="entry name" value="valS"/>
    <property type="match status" value="1"/>
</dbReference>
<protein>
    <recommendedName>
        <fullName evidence="11">Valine--tRNA ligase</fullName>
        <ecNumber evidence="11">6.1.1.9</ecNumber>
    </recommendedName>
    <alternativeName>
        <fullName evidence="11">Valyl-tRNA synthetase</fullName>
        <shortName evidence="11">ValRS</shortName>
    </alternativeName>
</protein>
<dbReference type="Proteomes" id="UP000007939">
    <property type="component" value="Chromosome"/>
</dbReference>